<name>A0A1S8ARK8_9EURY</name>
<dbReference type="InterPro" id="IPR011009">
    <property type="entry name" value="Kinase-like_dom_sf"/>
</dbReference>
<dbReference type="STRING" id="301967.A6E15_17255"/>
<dbReference type="Gene3D" id="3.30.200.20">
    <property type="entry name" value="Phosphorylase Kinase, domain 1"/>
    <property type="match status" value="1"/>
</dbReference>
<sequence>MTDFSSDALSTYLSGTLGDGGVTVDDVVAHTEGWSRDTVSFTARYREGGDEVTERLVLRAENELQHDIDDESLPGNDIRTEYETVAAAQDAPVPVPRVRWFDETGGPFGRGLFVMDHLEGEPPITWDPRDRQDLYDAWDSDDRRLPNRFVDAAAGVHSIDGAAIPGIEDVPPDEVVTREIDRWEELYRSAELKREPAVEEAIRWFRANAPTVPETTLVHGDFRIGNALIDGDRITGLLDWEFARVGDPLFDLGYASTRYFAGKLVEPIERPELACSLLEREWFYDEYERRTGRTVDRERVRYWQAFSAFVMLTICCWGASQYETGSSDDVRNAWFQYPVPGLIEDLLAIIEDDRL</sequence>
<protein>
    <recommendedName>
        <fullName evidence="1">Aminoglycoside phosphotransferase domain-containing protein</fullName>
    </recommendedName>
</protein>
<dbReference type="RefSeq" id="WP_076148459.1">
    <property type="nucleotide sequence ID" value="NZ_LWLN01000002.1"/>
</dbReference>
<evidence type="ECO:0000313" key="3">
    <source>
        <dbReference type="Proteomes" id="UP000189370"/>
    </source>
</evidence>
<dbReference type="Pfam" id="PF01636">
    <property type="entry name" value="APH"/>
    <property type="match status" value="1"/>
</dbReference>
<dbReference type="EMBL" id="LWLN01000002">
    <property type="protein sequence ID" value="OLZ39159.1"/>
    <property type="molecule type" value="Genomic_DNA"/>
</dbReference>
<organism evidence="2 3">
    <name type="scientific">Natrinema saccharevitans</name>
    <dbReference type="NCBI Taxonomy" id="301967"/>
    <lineage>
        <taxon>Archaea</taxon>
        <taxon>Methanobacteriati</taxon>
        <taxon>Methanobacteriota</taxon>
        <taxon>Stenosarchaea group</taxon>
        <taxon>Halobacteria</taxon>
        <taxon>Halobacteriales</taxon>
        <taxon>Natrialbaceae</taxon>
        <taxon>Natrinema</taxon>
    </lineage>
</organism>
<feature type="domain" description="Aminoglycoside phosphotransferase" evidence="1">
    <location>
        <begin position="76"/>
        <end position="261"/>
    </location>
</feature>
<keyword evidence="3" id="KW-1185">Reference proteome</keyword>
<dbReference type="InterPro" id="IPR041726">
    <property type="entry name" value="ACAD10_11_N"/>
</dbReference>
<dbReference type="AlphaFoldDB" id="A0A1S8ARK8"/>
<gene>
    <name evidence="2" type="ORF">A6E15_17255</name>
</gene>
<dbReference type="InterPro" id="IPR051678">
    <property type="entry name" value="AGP_Transferase"/>
</dbReference>
<evidence type="ECO:0000259" key="1">
    <source>
        <dbReference type="Pfam" id="PF01636"/>
    </source>
</evidence>
<dbReference type="Proteomes" id="UP000189370">
    <property type="component" value="Unassembled WGS sequence"/>
</dbReference>
<dbReference type="InterPro" id="IPR002575">
    <property type="entry name" value="Aminoglycoside_PTrfase"/>
</dbReference>
<accession>A0A1S8ARK8</accession>
<dbReference type="PANTHER" id="PTHR21310:SF40">
    <property type="entry name" value="AMINOGLYCOSIDE PHOSPHOTRANSFERASE DOMAIN-CONTAINING PROTEIN-RELATED"/>
    <property type="match status" value="1"/>
</dbReference>
<proteinExistence type="predicted"/>
<dbReference type="PANTHER" id="PTHR21310">
    <property type="entry name" value="AMINOGLYCOSIDE PHOSPHOTRANSFERASE-RELATED-RELATED"/>
    <property type="match status" value="1"/>
</dbReference>
<comment type="caution">
    <text evidence="2">The sequence shown here is derived from an EMBL/GenBank/DDBJ whole genome shotgun (WGS) entry which is preliminary data.</text>
</comment>
<dbReference type="OrthoDB" id="350437at2157"/>
<evidence type="ECO:0000313" key="2">
    <source>
        <dbReference type="EMBL" id="OLZ39159.1"/>
    </source>
</evidence>
<dbReference type="CDD" id="cd05154">
    <property type="entry name" value="ACAD10_11_N-like"/>
    <property type="match status" value="1"/>
</dbReference>
<dbReference type="Gene3D" id="3.90.1200.10">
    <property type="match status" value="1"/>
</dbReference>
<reference evidence="3" key="1">
    <citation type="submission" date="2016-04" db="EMBL/GenBank/DDBJ databases">
        <authorList>
            <person name="Chen S.-C."/>
            <person name="Lai M.-C."/>
        </authorList>
    </citation>
    <scope>NUCLEOTIDE SEQUENCE [LARGE SCALE GENOMIC DNA]</scope>
    <source>
        <strain evidence="3">AB14</strain>
    </source>
</reference>
<dbReference type="SUPFAM" id="SSF56112">
    <property type="entry name" value="Protein kinase-like (PK-like)"/>
    <property type="match status" value="1"/>
</dbReference>